<dbReference type="GO" id="GO:0003677">
    <property type="term" value="F:DNA binding"/>
    <property type="evidence" value="ECO:0007669"/>
    <property type="project" value="UniProtKB-KW"/>
</dbReference>
<dbReference type="SUPFAM" id="SSF51206">
    <property type="entry name" value="cAMP-binding domain-like"/>
    <property type="match status" value="1"/>
</dbReference>
<dbReference type="InterPro" id="IPR012318">
    <property type="entry name" value="HTH_CRP"/>
</dbReference>
<dbReference type="InterPro" id="IPR018490">
    <property type="entry name" value="cNMP-bd_dom_sf"/>
</dbReference>
<dbReference type="Pfam" id="PF00027">
    <property type="entry name" value="cNMP_binding"/>
    <property type="match status" value="1"/>
</dbReference>
<dbReference type="Gene3D" id="2.60.120.10">
    <property type="entry name" value="Jelly Rolls"/>
    <property type="match status" value="1"/>
</dbReference>
<keyword evidence="2" id="KW-0238">DNA-binding</keyword>
<dbReference type="PROSITE" id="PS00042">
    <property type="entry name" value="HTH_CRP_1"/>
    <property type="match status" value="1"/>
</dbReference>
<accession>A0A1S1V404</accession>
<dbReference type="InterPro" id="IPR014710">
    <property type="entry name" value="RmlC-like_jellyroll"/>
</dbReference>
<dbReference type="InterPro" id="IPR050397">
    <property type="entry name" value="Env_Response_Regulators"/>
</dbReference>
<feature type="domain" description="HTH crp-type" evidence="5">
    <location>
        <begin position="162"/>
        <end position="236"/>
    </location>
</feature>
<dbReference type="InterPro" id="IPR000595">
    <property type="entry name" value="cNMP-bd_dom"/>
</dbReference>
<dbReference type="EMBL" id="MKIE01000013">
    <property type="protein sequence ID" value="OHW61436.1"/>
    <property type="molecule type" value="Genomic_DNA"/>
</dbReference>
<dbReference type="Gene3D" id="1.10.10.10">
    <property type="entry name" value="Winged helix-like DNA-binding domain superfamily/Winged helix DNA-binding domain"/>
    <property type="match status" value="1"/>
</dbReference>
<keyword evidence="1" id="KW-0805">Transcription regulation</keyword>
<sequence length="243" mass="27779">MNSICSQSTDSEACKRCKGRYCATKVSLFKSLEESQLKAVTDRIVQKNYEKNQMVFFEGDKSDKLYLINRGKVKIFKYNRDGKEQILYILSEGDFIGDISLFKQVELRFNAQAIDDVNICELTKDDFEEIIKENPEIALKILQSSYDRIEKLESLVQSLSNKDVEARIAGLLLSFIKDFGVPGESEILLNLPLSREDLANYIGVTRETISRKLGSLQDEGILRLEGNKRIVILDLEALEEKYI</sequence>
<dbReference type="GO" id="GO:0005829">
    <property type="term" value="C:cytosol"/>
    <property type="evidence" value="ECO:0007669"/>
    <property type="project" value="TreeGrafter"/>
</dbReference>
<evidence type="ECO:0000313" key="6">
    <source>
        <dbReference type="EMBL" id="OHW61436.1"/>
    </source>
</evidence>
<dbReference type="Proteomes" id="UP000180254">
    <property type="component" value="Unassembled WGS sequence"/>
</dbReference>
<name>A0A1S1V404_9FIRM</name>
<dbReference type="CDD" id="cd00038">
    <property type="entry name" value="CAP_ED"/>
    <property type="match status" value="1"/>
</dbReference>
<dbReference type="PROSITE" id="PS51063">
    <property type="entry name" value="HTH_CRP_2"/>
    <property type="match status" value="1"/>
</dbReference>
<evidence type="ECO:0000256" key="3">
    <source>
        <dbReference type="ARBA" id="ARBA00023163"/>
    </source>
</evidence>
<organism evidence="6 7">
    <name type="scientific">Andreesenia angusta</name>
    <dbReference type="NCBI Taxonomy" id="39480"/>
    <lineage>
        <taxon>Bacteria</taxon>
        <taxon>Bacillati</taxon>
        <taxon>Bacillota</taxon>
        <taxon>Tissierellia</taxon>
        <taxon>Tissierellales</taxon>
        <taxon>Gottschalkiaceae</taxon>
        <taxon>Andreesenia</taxon>
    </lineage>
</organism>
<gene>
    <name evidence="6" type="primary">crp_2</name>
    <name evidence="6" type="ORF">EUAN_21790</name>
</gene>
<dbReference type="PRINTS" id="PR00034">
    <property type="entry name" value="HTHCRP"/>
</dbReference>
<dbReference type="AlphaFoldDB" id="A0A1S1V404"/>
<dbReference type="PANTHER" id="PTHR24567">
    <property type="entry name" value="CRP FAMILY TRANSCRIPTIONAL REGULATORY PROTEIN"/>
    <property type="match status" value="1"/>
</dbReference>
<reference evidence="6 7" key="1">
    <citation type="submission" date="2016-09" db="EMBL/GenBank/DDBJ databases">
        <title>Genome sequence of Eubacterium angustum.</title>
        <authorList>
            <person name="Poehlein A."/>
            <person name="Daniel R."/>
        </authorList>
    </citation>
    <scope>NUCLEOTIDE SEQUENCE [LARGE SCALE GENOMIC DNA]</scope>
    <source>
        <strain evidence="6 7">DSM 1989</strain>
    </source>
</reference>
<proteinExistence type="predicted"/>
<dbReference type="SMART" id="SM00100">
    <property type="entry name" value="cNMP"/>
    <property type="match status" value="1"/>
</dbReference>
<dbReference type="PROSITE" id="PS50042">
    <property type="entry name" value="CNMP_BINDING_3"/>
    <property type="match status" value="1"/>
</dbReference>
<dbReference type="CDD" id="cd00092">
    <property type="entry name" value="HTH_CRP"/>
    <property type="match status" value="1"/>
</dbReference>
<evidence type="ECO:0000256" key="2">
    <source>
        <dbReference type="ARBA" id="ARBA00023125"/>
    </source>
</evidence>
<dbReference type="STRING" id="39480.EUAN_21790"/>
<keyword evidence="6" id="KW-0675">Receptor</keyword>
<dbReference type="InterPro" id="IPR036390">
    <property type="entry name" value="WH_DNA-bd_sf"/>
</dbReference>
<evidence type="ECO:0000259" key="4">
    <source>
        <dbReference type="PROSITE" id="PS50042"/>
    </source>
</evidence>
<dbReference type="InterPro" id="IPR018335">
    <property type="entry name" value="Tscrpt_reg_HTH_Crp-type_CS"/>
</dbReference>
<protein>
    <submittedName>
        <fullName evidence="6">cAMP receptor protein</fullName>
    </submittedName>
</protein>
<evidence type="ECO:0000256" key="1">
    <source>
        <dbReference type="ARBA" id="ARBA00023015"/>
    </source>
</evidence>
<dbReference type="SMART" id="SM00419">
    <property type="entry name" value="HTH_CRP"/>
    <property type="match status" value="1"/>
</dbReference>
<evidence type="ECO:0000259" key="5">
    <source>
        <dbReference type="PROSITE" id="PS51063"/>
    </source>
</evidence>
<dbReference type="SUPFAM" id="SSF46785">
    <property type="entry name" value="Winged helix' DNA-binding domain"/>
    <property type="match status" value="1"/>
</dbReference>
<dbReference type="RefSeq" id="WP_245674494.1">
    <property type="nucleotide sequence ID" value="NZ_MKIE01000013.1"/>
</dbReference>
<evidence type="ECO:0000313" key="7">
    <source>
        <dbReference type="Proteomes" id="UP000180254"/>
    </source>
</evidence>
<comment type="caution">
    <text evidence="6">The sequence shown here is derived from an EMBL/GenBank/DDBJ whole genome shotgun (WGS) entry which is preliminary data.</text>
</comment>
<dbReference type="InterPro" id="IPR036388">
    <property type="entry name" value="WH-like_DNA-bd_sf"/>
</dbReference>
<keyword evidence="3" id="KW-0804">Transcription</keyword>
<dbReference type="GO" id="GO:0003700">
    <property type="term" value="F:DNA-binding transcription factor activity"/>
    <property type="evidence" value="ECO:0007669"/>
    <property type="project" value="InterPro"/>
</dbReference>
<dbReference type="PANTHER" id="PTHR24567:SF28">
    <property type="entry name" value="LISTERIOLYSIN REGULATORY PROTEIN"/>
    <property type="match status" value="1"/>
</dbReference>
<feature type="domain" description="Cyclic nucleotide-binding" evidence="4">
    <location>
        <begin position="28"/>
        <end position="148"/>
    </location>
</feature>
<dbReference type="Pfam" id="PF13545">
    <property type="entry name" value="HTH_Crp_2"/>
    <property type="match status" value="1"/>
</dbReference>
<keyword evidence="7" id="KW-1185">Reference proteome</keyword>